<dbReference type="GO" id="GO:0005634">
    <property type="term" value="C:nucleus"/>
    <property type="evidence" value="ECO:0007669"/>
    <property type="project" value="UniProtKB-SubCell"/>
</dbReference>
<dbReference type="PANTHER" id="PTHR45884">
    <property type="entry name" value="N-ACETYLTRANSFERASE ECO"/>
    <property type="match status" value="1"/>
</dbReference>
<keyword evidence="7" id="KW-0539">Nucleus</keyword>
<dbReference type="GO" id="GO:0000785">
    <property type="term" value="C:chromatin"/>
    <property type="evidence" value="ECO:0007669"/>
    <property type="project" value="TreeGrafter"/>
</dbReference>
<evidence type="ECO:0000313" key="13">
    <source>
        <dbReference type="Proteomes" id="UP000294933"/>
    </source>
</evidence>
<evidence type="ECO:0000256" key="7">
    <source>
        <dbReference type="ARBA" id="ARBA00023242"/>
    </source>
</evidence>
<feature type="domain" description="N-acetyltransferase ESCO acetyl-transferase" evidence="11">
    <location>
        <begin position="213"/>
        <end position="274"/>
    </location>
</feature>
<protein>
    <recommendedName>
        <fullName evidence="14">N-acetyltransferase ECO1</fullName>
    </recommendedName>
</protein>
<gene>
    <name evidence="12" type="ORF">BD410DRAFT_714021</name>
</gene>
<dbReference type="GO" id="GO:0007064">
    <property type="term" value="P:mitotic sister chromatid cohesion"/>
    <property type="evidence" value="ECO:0007669"/>
    <property type="project" value="TreeGrafter"/>
</dbReference>
<dbReference type="STRING" id="50990.A0A4Y7QI36"/>
<name>A0A4Y7QI36_9AGAM</name>
<keyword evidence="9" id="KW-0012">Acyltransferase</keyword>
<dbReference type="CDD" id="cd04301">
    <property type="entry name" value="NAT_SF"/>
    <property type="match status" value="1"/>
</dbReference>
<dbReference type="EMBL" id="ML170159">
    <property type="protein sequence ID" value="TDL27297.1"/>
    <property type="molecule type" value="Genomic_DNA"/>
</dbReference>
<dbReference type="InterPro" id="IPR028005">
    <property type="entry name" value="AcTrfase_ESCO_Znf_dom"/>
</dbReference>
<keyword evidence="8" id="KW-0131">Cell cycle</keyword>
<evidence type="ECO:0000256" key="3">
    <source>
        <dbReference type="ARBA" id="ARBA00022679"/>
    </source>
</evidence>
<keyword evidence="13" id="KW-1185">Reference proteome</keyword>
<comment type="similarity">
    <text evidence="2">Belongs to the acetyltransferase family. ECO subfamily.</text>
</comment>
<evidence type="ECO:0000259" key="10">
    <source>
        <dbReference type="Pfam" id="PF13878"/>
    </source>
</evidence>
<dbReference type="InterPro" id="IPR028009">
    <property type="entry name" value="ESCO_Acetyltransf_dom"/>
</dbReference>
<feature type="domain" description="N-acetyltransferase ESCO zinc-finger" evidence="10">
    <location>
        <begin position="38"/>
        <end position="74"/>
    </location>
</feature>
<dbReference type="GO" id="GO:0061733">
    <property type="term" value="F:protein-lysine-acetyltransferase activity"/>
    <property type="evidence" value="ECO:0007669"/>
    <property type="project" value="TreeGrafter"/>
</dbReference>
<keyword evidence="3" id="KW-0808">Transferase</keyword>
<sequence length="281" mass="30814">MKRKRPLTDHLSTNIITPATKRATLKKSSGKQKTMTQLHFCLETSILVTCRTCELSYTRGAPEDESLHKAHCARVQRGMEWGRDEEKLKHDFVEEVAEEVTLRSGETGRIIAINATATGKVGHKLTTFLNTINVALSAPSMTEEALQASKAYLFLLPTASTSREKIIGCAVAQRITSAMEVVKSESLGEGKSTTALVHVDGSLYCKPERLPTPMGIPRLFVSSSHRRKGVAQAMLDAAARSFIHGCKVDPTKGEVAFSQPTSLGRSVMEKWGEGNIRVFEE</sequence>
<accession>A0A4Y7QI36</accession>
<evidence type="ECO:0000256" key="6">
    <source>
        <dbReference type="ARBA" id="ARBA00022833"/>
    </source>
</evidence>
<dbReference type="Proteomes" id="UP000294933">
    <property type="component" value="Unassembled WGS sequence"/>
</dbReference>
<evidence type="ECO:0000256" key="8">
    <source>
        <dbReference type="ARBA" id="ARBA00023306"/>
    </source>
</evidence>
<dbReference type="VEuPathDB" id="FungiDB:BD410DRAFT_714021"/>
<dbReference type="Pfam" id="PF13880">
    <property type="entry name" value="Acetyltransf_13"/>
    <property type="match status" value="1"/>
</dbReference>
<evidence type="ECO:0000256" key="2">
    <source>
        <dbReference type="ARBA" id="ARBA00005816"/>
    </source>
</evidence>
<evidence type="ECO:0000256" key="1">
    <source>
        <dbReference type="ARBA" id="ARBA00004123"/>
    </source>
</evidence>
<reference evidence="12 13" key="1">
    <citation type="submission" date="2018-06" db="EMBL/GenBank/DDBJ databases">
        <title>A transcriptomic atlas of mushroom development highlights an independent origin of complex multicellularity.</title>
        <authorList>
            <consortium name="DOE Joint Genome Institute"/>
            <person name="Krizsan K."/>
            <person name="Almasi E."/>
            <person name="Merenyi Z."/>
            <person name="Sahu N."/>
            <person name="Viragh M."/>
            <person name="Koszo T."/>
            <person name="Mondo S."/>
            <person name="Kiss B."/>
            <person name="Balint B."/>
            <person name="Kues U."/>
            <person name="Barry K."/>
            <person name="Hegedus J.C."/>
            <person name="Henrissat B."/>
            <person name="Johnson J."/>
            <person name="Lipzen A."/>
            <person name="Ohm R."/>
            <person name="Nagy I."/>
            <person name="Pangilinan J."/>
            <person name="Yan J."/>
            <person name="Xiong Y."/>
            <person name="Grigoriev I.V."/>
            <person name="Hibbett D.S."/>
            <person name="Nagy L.G."/>
        </authorList>
    </citation>
    <scope>NUCLEOTIDE SEQUENCE [LARGE SCALE GENOMIC DNA]</scope>
    <source>
        <strain evidence="12 13">SZMC22713</strain>
    </source>
</reference>
<evidence type="ECO:0008006" key="14">
    <source>
        <dbReference type="Google" id="ProtNLM"/>
    </source>
</evidence>
<comment type="subcellular location">
    <subcellularLocation>
        <location evidence="1">Nucleus</location>
    </subcellularLocation>
</comment>
<organism evidence="12 13">
    <name type="scientific">Rickenella mellea</name>
    <dbReference type="NCBI Taxonomy" id="50990"/>
    <lineage>
        <taxon>Eukaryota</taxon>
        <taxon>Fungi</taxon>
        <taxon>Dikarya</taxon>
        <taxon>Basidiomycota</taxon>
        <taxon>Agaricomycotina</taxon>
        <taxon>Agaricomycetes</taxon>
        <taxon>Hymenochaetales</taxon>
        <taxon>Rickenellaceae</taxon>
        <taxon>Rickenella</taxon>
    </lineage>
</organism>
<keyword evidence="6" id="KW-0862">Zinc</keyword>
<proteinExistence type="inferred from homology"/>
<keyword evidence="5" id="KW-0863">Zinc-finger</keyword>
<evidence type="ECO:0000256" key="5">
    <source>
        <dbReference type="ARBA" id="ARBA00022771"/>
    </source>
</evidence>
<dbReference type="Pfam" id="PF13878">
    <property type="entry name" value="zf-C2H2_3"/>
    <property type="match status" value="1"/>
</dbReference>
<dbReference type="OrthoDB" id="428854at2759"/>
<evidence type="ECO:0000313" key="12">
    <source>
        <dbReference type="EMBL" id="TDL27297.1"/>
    </source>
</evidence>
<keyword evidence="4" id="KW-0479">Metal-binding</keyword>
<evidence type="ECO:0000256" key="4">
    <source>
        <dbReference type="ARBA" id="ARBA00022723"/>
    </source>
</evidence>
<dbReference type="GO" id="GO:0008270">
    <property type="term" value="F:zinc ion binding"/>
    <property type="evidence" value="ECO:0007669"/>
    <property type="project" value="UniProtKB-KW"/>
</dbReference>
<evidence type="ECO:0000256" key="9">
    <source>
        <dbReference type="ARBA" id="ARBA00023315"/>
    </source>
</evidence>
<evidence type="ECO:0000259" key="11">
    <source>
        <dbReference type="Pfam" id="PF13880"/>
    </source>
</evidence>
<dbReference type="PANTHER" id="PTHR45884:SF2">
    <property type="entry name" value="N-ACETYLTRANSFERASE ECO"/>
    <property type="match status" value="1"/>
</dbReference>
<dbReference type="AlphaFoldDB" id="A0A4Y7QI36"/>